<reference evidence="3" key="1">
    <citation type="submission" date="2016-10" db="EMBL/GenBank/DDBJ databases">
        <authorList>
            <person name="Varghese N."/>
            <person name="Submissions S."/>
        </authorList>
    </citation>
    <scope>NUCLEOTIDE SEQUENCE [LARGE SCALE GENOMIC DNA]</scope>
    <source>
        <strain evidence="3">DS-12</strain>
    </source>
</reference>
<dbReference type="AlphaFoldDB" id="A0A1I5G6D9"/>
<dbReference type="STRING" id="913024.SAMN05421741_13611"/>
<dbReference type="EMBL" id="FOVI01000036">
    <property type="protein sequence ID" value="SFO31597.1"/>
    <property type="molecule type" value="Genomic_DNA"/>
</dbReference>
<feature type="compositionally biased region" description="Gly residues" evidence="1">
    <location>
        <begin position="216"/>
        <end position="241"/>
    </location>
</feature>
<evidence type="ECO:0000313" key="3">
    <source>
        <dbReference type="Proteomes" id="UP000199036"/>
    </source>
</evidence>
<gene>
    <name evidence="2" type="ORF">SAMN05421741_13611</name>
</gene>
<dbReference type="Proteomes" id="UP000199036">
    <property type="component" value="Unassembled WGS sequence"/>
</dbReference>
<keyword evidence="3" id="KW-1185">Reference proteome</keyword>
<evidence type="ECO:0000313" key="2">
    <source>
        <dbReference type="EMBL" id="SFO31597.1"/>
    </source>
</evidence>
<sequence>MLTQTELEAKYSGNKSLNTILQKEFKTESGLIKTNSVDEEAAYGVYIDLDYITVFESDQIHTITYHVTLEEQEETDEIQEVYNLMYFSHDYETYYVTLLRYDFSQISFQEFVMNPDIYRAQLAFLPLNDIENIYENIRYSFSNVNQAAGKTAYNYEIAVGLQRLVYQPCAVTTNNPGKLCKYEAHEHGDDRCTVKGDGRATPGYTTIDTRPCYGAPGSGAPDGHGGGGSVGSPGGGGGGGYTPVRPNPINSNPVKRIGDLFKDGLAFFQISIGNTDKNLNVLKGL</sequence>
<feature type="region of interest" description="Disordered" evidence="1">
    <location>
        <begin position="215"/>
        <end position="250"/>
    </location>
</feature>
<protein>
    <submittedName>
        <fullName evidence="2">Uncharacterized protein</fullName>
    </submittedName>
</protein>
<organism evidence="2 3">
    <name type="scientific">Paenimyroides ummariense</name>
    <dbReference type="NCBI Taxonomy" id="913024"/>
    <lineage>
        <taxon>Bacteria</taxon>
        <taxon>Pseudomonadati</taxon>
        <taxon>Bacteroidota</taxon>
        <taxon>Flavobacteriia</taxon>
        <taxon>Flavobacteriales</taxon>
        <taxon>Flavobacteriaceae</taxon>
        <taxon>Paenimyroides</taxon>
    </lineage>
</organism>
<name>A0A1I5G6D9_9FLAO</name>
<accession>A0A1I5G6D9</accession>
<proteinExistence type="predicted"/>
<dbReference type="RefSeq" id="WP_091526219.1">
    <property type="nucleotide sequence ID" value="NZ_FOVI01000036.1"/>
</dbReference>
<evidence type="ECO:0000256" key="1">
    <source>
        <dbReference type="SAM" id="MobiDB-lite"/>
    </source>
</evidence>